<dbReference type="GO" id="GO:0009916">
    <property type="term" value="F:alternative oxidase activity"/>
    <property type="evidence" value="ECO:0007669"/>
    <property type="project" value="InterPro"/>
</dbReference>
<dbReference type="GO" id="GO:0010230">
    <property type="term" value="P:alternative respiration"/>
    <property type="evidence" value="ECO:0007669"/>
    <property type="project" value="TreeGrafter"/>
</dbReference>
<sequence>MMSRGGTSLAGSSLAALNQRYFSTAARTVSQQTASGMILNGSAGAPVRSVSWMRAPVLGLRNGSSVALQGEKIDQVEKEPAGGKDEKQISYWGIPHEKVLKEDGTEWKWNCFKPWETYKADLSIDLKKHHVPTTFLDKMAYWTVKSLRWPTDLFFQVFFSLSKILI</sequence>
<gene>
    <name evidence="3" type="ORF">HS088_TW13G00291</name>
</gene>
<evidence type="ECO:0000313" key="3">
    <source>
        <dbReference type="EMBL" id="KAF5737411.1"/>
    </source>
</evidence>
<comment type="caution">
    <text evidence="3">The sequence shown here is derived from an EMBL/GenBank/DDBJ whole genome shotgun (WGS) entry which is preliminary data.</text>
</comment>
<protein>
    <submittedName>
        <fullName evidence="3">Alternative oxidase 1B</fullName>
    </submittedName>
</protein>
<evidence type="ECO:0000256" key="2">
    <source>
        <dbReference type="ARBA" id="ARBA00011748"/>
    </source>
</evidence>
<comment type="subcellular location">
    <subcellularLocation>
        <location evidence="1">Mitochondrion inner membrane</location>
        <topology evidence="1">Multi-pass membrane protein</topology>
    </subcellularLocation>
</comment>
<dbReference type="EMBL" id="JAAARO010000013">
    <property type="protein sequence ID" value="KAF5737411.1"/>
    <property type="molecule type" value="Genomic_DNA"/>
</dbReference>
<dbReference type="AlphaFoldDB" id="A0A7J7CTL2"/>
<dbReference type="PANTHER" id="PTHR31803:SF3">
    <property type="entry name" value="ALTERNATIVE OXIDASE"/>
    <property type="match status" value="1"/>
</dbReference>
<accession>A0A7J7CTL2</accession>
<organism evidence="3 4">
    <name type="scientific">Tripterygium wilfordii</name>
    <name type="common">Thunder God vine</name>
    <dbReference type="NCBI Taxonomy" id="458696"/>
    <lineage>
        <taxon>Eukaryota</taxon>
        <taxon>Viridiplantae</taxon>
        <taxon>Streptophyta</taxon>
        <taxon>Embryophyta</taxon>
        <taxon>Tracheophyta</taxon>
        <taxon>Spermatophyta</taxon>
        <taxon>Magnoliopsida</taxon>
        <taxon>eudicotyledons</taxon>
        <taxon>Gunneridae</taxon>
        <taxon>Pentapetalae</taxon>
        <taxon>rosids</taxon>
        <taxon>fabids</taxon>
        <taxon>Celastrales</taxon>
        <taxon>Celastraceae</taxon>
        <taxon>Tripterygium</taxon>
    </lineage>
</organism>
<dbReference type="PANTHER" id="PTHR31803">
    <property type="entry name" value="ALTERNATIVE OXIDASE"/>
    <property type="match status" value="1"/>
</dbReference>
<evidence type="ECO:0000313" key="4">
    <source>
        <dbReference type="Proteomes" id="UP000593562"/>
    </source>
</evidence>
<keyword evidence="4" id="KW-1185">Reference proteome</keyword>
<dbReference type="InParanoid" id="A0A7J7CTL2"/>
<evidence type="ECO:0000256" key="1">
    <source>
        <dbReference type="ARBA" id="ARBA00004448"/>
    </source>
</evidence>
<proteinExistence type="predicted"/>
<dbReference type="Proteomes" id="UP000593562">
    <property type="component" value="Unassembled WGS sequence"/>
</dbReference>
<dbReference type="GO" id="GO:0005743">
    <property type="term" value="C:mitochondrial inner membrane"/>
    <property type="evidence" value="ECO:0007669"/>
    <property type="project" value="UniProtKB-SubCell"/>
</dbReference>
<comment type="subunit">
    <text evidence="2">Homodimer; disulfide-linked.</text>
</comment>
<name>A0A7J7CTL2_TRIWF</name>
<dbReference type="InterPro" id="IPR002680">
    <property type="entry name" value="AOX"/>
</dbReference>
<reference evidence="3 4" key="1">
    <citation type="journal article" date="2020" name="Nat. Commun.">
        <title>Genome of Tripterygium wilfordii and identification of cytochrome P450 involved in triptolide biosynthesis.</title>
        <authorList>
            <person name="Tu L."/>
            <person name="Su P."/>
            <person name="Zhang Z."/>
            <person name="Gao L."/>
            <person name="Wang J."/>
            <person name="Hu T."/>
            <person name="Zhou J."/>
            <person name="Zhang Y."/>
            <person name="Zhao Y."/>
            <person name="Liu Y."/>
            <person name="Song Y."/>
            <person name="Tong Y."/>
            <person name="Lu Y."/>
            <person name="Yang J."/>
            <person name="Xu C."/>
            <person name="Jia M."/>
            <person name="Peters R.J."/>
            <person name="Huang L."/>
            <person name="Gao W."/>
        </authorList>
    </citation>
    <scope>NUCLEOTIDE SEQUENCE [LARGE SCALE GENOMIC DNA]</scope>
    <source>
        <strain evidence="4">cv. XIE 37</strain>
        <tissue evidence="3">Leaf</tissue>
    </source>
</reference>